<dbReference type="Pfam" id="PF00156">
    <property type="entry name" value="Pribosyltran"/>
    <property type="match status" value="1"/>
</dbReference>
<comment type="pathway">
    <text evidence="3">Purine metabolism; AMP biosynthesis via salvage pathway; AMP from adenine: step 1/1.</text>
</comment>
<comment type="similarity">
    <text evidence="4">Belongs to the purine/pyrimidine phosphoribosyltransferase family.</text>
</comment>
<comment type="subcellular location">
    <subcellularLocation>
        <location evidence="2">Cytoplasm</location>
    </subcellularLocation>
</comment>
<comment type="caution">
    <text evidence="11">The sequence shown here is derived from an EMBL/GenBank/DDBJ whole genome shotgun (WGS) entry which is preliminary data.</text>
</comment>
<proteinExistence type="inferred from homology"/>
<name>A0A162KP46_CORDF</name>
<dbReference type="CDD" id="cd06223">
    <property type="entry name" value="PRTases_typeI"/>
    <property type="match status" value="1"/>
</dbReference>
<protein>
    <recommendedName>
        <fullName evidence="5">adenine phosphoribosyltransferase</fullName>
        <ecNumber evidence="5">2.4.2.7</ecNumber>
    </recommendedName>
</protein>
<evidence type="ECO:0000313" key="11">
    <source>
        <dbReference type="EMBL" id="OAA77848.1"/>
    </source>
</evidence>
<dbReference type="SUPFAM" id="SSF53271">
    <property type="entry name" value="PRTase-like"/>
    <property type="match status" value="1"/>
</dbReference>
<dbReference type="InterPro" id="IPR000836">
    <property type="entry name" value="PRTase_dom"/>
</dbReference>
<evidence type="ECO:0000256" key="2">
    <source>
        <dbReference type="ARBA" id="ARBA00004496"/>
    </source>
</evidence>
<dbReference type="InterPro" id="IPR029057">
    <property type="entry name" value="PRTase-like"/>
</dbReference>
<dbReference type="GO" id="GO:0006168">
    <property type="term" value="P:adenine salvage"/>
    <property type="evidence" value="ECO:0007669"/>
    <property type="project" value="TreeGrafter"/>
</dbReference>
<evidence type="ECO:0000256" key="3">
    <source>
        <dbReference type="ARBA" id="ARBA00004659"/>
    </source>
</evidence>
<sequence length="227" mass="24474">MDEDIPTLSFKNEGIGNDAVKRFAERSLLRFVQEDLRRLENMVCQILNFPRLGVQLRHVLNIAEQAGGLQLCTTLLQAHLAGDWAQVNAIACCEAGGFIFASALAFRVGTPLALIREAGKLPPPTASVVKSPSHVSSPTPHNGNGTTIETVRDIFRKCKSVVVVDDVLTTGKTLCAVLRLLGKAGVASERISVTVVAEFAFHRGRELLRQNGFGRVAIDSLLVFSGA</sequence>
<comment type="catalytic activity">
    <reaction evidence="1">
        <text>AMP + diphosphate = 5-phospho-alpha-D-ribose 1-diphosphate + adenine</text>
        <dbReference type="Rhea" id="RHEA:16609"/>
        <dbReference type="ChEBI" id="CHEBI:16708"/>
        <dbReference type="ChEBI" id="CHEBI:33019"/>
        <dbReference type="ChEBI" id="CHEBI:58017"/>
        <dbReference type="ChEBI" id="CHEBI:456215"/>
        <dbReference type="EC" id="2.4.2.7"/>
    </reaction>
</comment>
<keyword evidence="12" id="KW-1185">Reference proteome</keyword>
<dbReference type="EC" id="2.4.2.7" evidence="5"/>
<dbReference type="Gene3D" id="3.40.50.2020">
    <property type="match status" value="1"/>
</dbReference>
<dbReference type="GO" id="GO:0044209">
    <property type="term" value="P:AMP salvage"/>
    <property type="evidence" value="ECO:0007669"/>
    <property type="project" value="TreeGrafter"/>
</dbReference>
<dbReference type="Proteomes" id="UP000076881">
    <property type="component" value="Unassembled WGS sequence"/>
</dbReference>
<evidence type="ECO:0000256" key="7">
    <source>
        <dbReference type="ARBA" id="ARBA00022676"/>
    </source>
</evidence>
<dbReference type="STRING" id="1081108.A0A162KP46"/>
<dbReference type="AlphaFoldDB" id="A0A162KP46"/>
<keyword evidence="6" id="KW-0963">Cytoplasm</keyword>
<evidence type="ECO:0000256" key="4">
    <source>
        <dbReference type="ARBA" id="ARBA00008391"/>
    </source>
</evidence>
<dbReference type="InterPro" id="IPR050054">
    <property type="entry name" value="UPRTase/APRTase"/>
</dbReference>
<evidence type="ECO:0000256" key="1">
    <source>
        <dbReference type="ARBA" id="ARBA00000868"/>
    </source>
</evidence>
<keyword evidence="8 11" id="KW-0808">Transferase</keyword>
<evidence type="ECO:0000256" key="8">
    <source>
        <dbReference type="ARBA" id="ARBA00022679"/>
    </source>
</evidence>
<dbReference type="GO" id="GO:0003999">
    <property type="term" value="F:adenine phosphoribosyltransferase activity"/>
    <property type="evidence" value="ECO:0007669"/>
    <property type="project" value="UniProtKB-EC"/>
</dbReference>
<dbReference type="OrthoDB" id="363185at2759"/>
<gene>
    <name evidence="11" type="ORF">LEL_04671</name>
</gene>
<evidence type="ECO:0000313" key="12">
    <source>
        <dbReference type="Proteomes" id="UP000076881"/>
    </source>
</evidence>
<feature type="domain" description="Phosphoribosyltransferase" evidence="10">
    <location>
        <begin position="60"/>
        <end position="196"/>
    </location>
</feature>
<dbReference type="PANTHER" id="PTHR32315:SF3">
    <property type="entry name" value="ADENINE PHOSPHORIBOSYLTRANSFERASE"/>
    <property type="match status" value="1"/>
</dbReference>
<reference evidence="11 12" key="1">
    <citation type="journal article" date="2016" name="Genome Biol. Evol.">
        <title>Divergent and convergent evolution of fungal pathogenicity.</title>
        <authorList>
            <person name="Shang Y."/>
            <person name="Xiao G."/>
            <person name="Zheng P."/>
            <person name="Cen K."/>
            <person name="Zhan S."/>
            <person name="Wang C."/>
        </authorList>
    </citation>
    <scope>NUCLEOTIDE SEQUENCE [LARGE SCALE GENOMIC DNA]</scope>
    <source>
        <strain evidence="11 12">RCEF 1005</strain>
    </source>
</reference>
<evidence type="ECO:0000259" key="10">
    <source>
        <dbReference type="Pfam" id="PF00156"/>
    </source>
</evidence>
<evidence type="ECO:0000256" key="9">
    <source>
        <dbReference type="ARBA" id="ARBA00022726"/>
    </source>
</evidence>
<accession>A0A162KP46</accession>
<keyword evidence="9" id="KW-0660">Purine salvage</keyword>
<dbReference type="EMBL" id="AZHF01000003">
    <property type="protein sequence ID" value="OAA77848.1"/>
    <property type="molecule type" value="Genomic_DNA"/>
</dbReference>
<evidence type="ECO:0000256" key="5">
    <source>
        <dbReference type="ARBA" id="ARBA00011893"/>
    </source>
</evidence>
<dbReference type="GO" id="GO:0006166">
    <property type="term" value="P:purine ribonucleoside salvage"/>
    <property type="evidence" value="ECO:0007669"/>
    <property type="project" value="UniProtKB-KW"/>
</dbReference>
<dbReference type="GO" id="GO:0016208">
    <property type="term" value="F:AMP binding"/>
    <property type="evidence" value="ECO:0007669"/>
    <property type="project" value="TreeGrafter"/>
</dbReference>
<dbReference type="GO" id="GO:0002055">
    <property type="term" value="F:adenine binding"/>
    <property type="evidence" value="ECO:0007669"/>
    <property type="project" value="TreeGrafter"/>
</dbReference>
<organism evidence="11 12">
    <name type="scientific">Akanthomyces lecanii RCEF 1005</name>
    <dbReference type="NCBI Taxonomy" id="1081108"/>
    <lineage>
        <taxon>Eukaryota</taxon>
        <taxon>Fungi</taxon>
        <taxon>Dikarya</taxon>
        <taxon>Ascomycota</taxon>
        <taxon>Pezizomycotina</taxon>
        <taxon>Sordariomycetes</taxon>
        <taxon>Hypocreomycetidae</taxon>
        <taxon>Hypocreales</taxon>
        <taxon>Cordycipitaceae</taxon>
        <taxon>Akanthomyces</taxon>
        <taxon>Cordyceps confragosa</taxon>
    </lineage>
</organism>
<evidence type="ECO:0000256" key="6">
    <source>
        <dbReference type="ARBA" id="ARBA00022490"/>
    </source>
</evidence>
<dbReference type="GO" id="GO:0005737">
    <property type="term" value="C:cytoplasm"/>
    <property type="evidence" value="ECO:0007669"/>
    <property type="project" value="UniProtKB-SubCell"/>
</dbReference>
<dbReference type="PANTHER" id="PTHR32315">
    <property type="entry name" value="ADENINE PHOSPHORIBOSYLTRANSFERASE"/>
    <property type="match status" value="1"/>
</dbReference>
<keyword evidence="7" id="KW-0328">Glycosyltransferase</keyword>